<feature type="domain" description="ABC transporter" evidence="11">
    <location>
        <begin position="1243"/>
        <end position="1467"/>
    </location>
</feature>
<dbReference type="Proteomes" id="UP000622797">
    <property type="component" value="Unassembled WGS sequence"/>
</dbReference>
<feature type="transmembrane region" description="Helical" evidence="10">
    <location>
        <begin position="1039"/>
        <end position="1061"/>
    </location>
</feature>
<feature type="domain" description="ABC transporter" evidence="11">
    <location>
        <begin position="643"/>
        <end position="867"/>
    </location>
</feature>
<dbReference type="Gene3D" id="3.40.50.300">
    <property type="entry name" value="P-loop containing nucleotide triphosphate hydrolases"/>
    <property type="match status" value="2"/>
</dbReference>
<dbReference type="PANTHER" id="PTHR24223">
    <property type="entry name" value="ATP-BINDING CASSETTE SUB-FAMILY C"/>
    <property type="match status" value="1"/>
</dbReference>
<evidence type="ECO:0000256" key="5">
    <source>
        <dbReference type="ARBA" id="ARBA00022741"/>
    </source>
</evidence>
<feature type="transmembrane region" description="Helical" evidence="10">
    <location>
        <begin position="1166"/>
        <end position="1186"/>
    </location>
</feature>
<evidence type="ECO:0000256" key="9">
    <source>
        <dbReference type="SAM" id="MobiDB-lite"/>
    </source>
</evidence>
<dbReference type="InterPro" id="IPR003439">
    <property type="entry name" value="ABC_transporter-like_ATP-bd"/>
</dbReference>
<dbReference type="SMART" id="SM00382">
    <property type="entry name" value="AAA"/>
    <property type="match status" value="2"/>
</dbReference>
<dbReference type="EMBL" id="JABEXW010000200">
    <property type="protein sequence ID" value="KAF4968372.1"/>
    <property type="molecule type" value="Genomic_DNA"/>
</dbReference>
<protein>
    <recommendedName>
        <fullName evidence="15">ABC transporter</fullName>
    </recommendedName>
</protein>
<evidence type="ECO:0000256" key="2">
    <source>
        <dbReference type="ARBA" id="ARBA00022448"/>
    </source>
</evidence>
<sequence length="1467" mass="163945">MAAVDIYHSSFSKQLFNYNYPDQSPSYQIWTESWPRREMGIMLALNAVSCAILLLYLCRRPLLYFTPRWLKPFAQEVAPFQAKNRRWTFWTLCLLLIALAGLGLAISSAIINSHRTASFLDLAPWTIATLVTAIDLPIQAPKLLLVQYLLMTASALALRAIHYLSFKTSSLGLFQAGHLILEFLGILVISNMPLRNPFWGSSDIGSARIAPSNHVRSPEDNLTLFQFWTMRWVNPVADIAGKREIAVEDVWQLPYEFQHWRLYMAFRTLKGKLLPCLIEANGLDLFMGTFTGIVERVAEVSNLRLTSKLYQALDKNDPAEAGLWCVVILTIDTIRQISRTSSGWYSRKAYERSRGETFIGLFGKLLTRAVPGSEMTEKDPSAGVEETIAEPSGRFGKVSNFFNRCCGRGKKSQAPSKSTPDHQASNAKVINLIRGDTYEVSQRFWEFPRVVATPIKVIVTIYYLIDIMGWPSCVGFGFMVIFLMCNSLLVRQVIKLERQRTAHSDRRAQAVAHFVEASRPLKLNGWTSSWRDRILRFRDVEMRKRLHISFVNATISTINVFGGAVYPFASICLYTLILGRGLPNDVIWPSLQLFAQLESSTREAFDLISAVWKCTIPVERVNKYMSEPDRDEDAFSGSLDRDIEFVKASFSRPSTDHLVLQDLTLKFATGLTVVRGKVGSGKSSLLLAILNELEHRSGQFSRADEPIAYAQQLPWLQNKTIRENIIFHESFDAARYRDVLSACALIPDLATFPNGDRTKLEEGGIGLSGGQKARVALARAVYSSCRILLLDDLLAALDHDTASYIVQRFLRGPLAQGRNIILVTHRDDLVLKHADQVVDITDGFAHVLTPEELQEELEHPHLTDSGPIEVQPHEMSHDHASEDVPESKDLPEVVTETGSIPISIYIKYMSAGGWHLWLSLALFYALSRYCDIARARLLEAWGHESGSLEGFIANGYWGLPDSSRHPLPWLYVLAGLSIAQIVAYASAQILLATISIRAARGLFRIAIERVSKASFRYHDITPTGQLKNRLISDMGMVDGGILAPLESFVYNLIALALSLFAIMTHQIFLVIIIFVVALLFAYFYRIYVPASRCLRRMEMRYLTPIIANIGVMQDGLVTIRALKVEGRFQDRHLEAVDNFQKQDHFFWSMTFWLDFRLGMSSAIMRTILVLSMVYMGTPASAVGFVLTQTNIAMTAVQQLCEKFAALQLDAVSLERVDALNRVPEEPSGDIEPPEDWPRPCDSVRFDSMSFKYADDLPSVLDGVSFEIPGGSTCAVLGRTGSGKSTIANALLATQAPAAGAVTIGSINLAQVDRTALRNRITFIQQDPILFPGTLRDNIDPEAKFSDQECTNAIHRVLGSEWGLDTRIDAGGKNLSQGQRQLVGICRAVLRRSGLVILDEATASIDRGTAATVQRILRQELKESTVITIAHRLEAVEDATWCLRLDRGRVVECGPAKNLRSSREASDI</sequence>
<comment type="caution">
    <text evidence="13">The sequence shown here is derived from an EMBL/GenBank/DDBJ whole genome shotgun (WGS) entry which is preliminary data.</text>
</comment>
<dbReference type="InterPro" id="IPR027417">
    <property type="entry name" value="P-loop_NTPase"/>
</dbReference>
<dbReference type="GO" id="GO:0016020">
    <property type="term" value="C:membrane"/>
    <property type="evidence" value="ECO:0007669"/>
    <property type="project" value="UniProtKB-SubCell"/>
</dbReference>
<dbReference type="InterPro" id="IPR003593">
    <property type="entry name" value="AAA+_ATPase"/>
</dbReference>
<keyword evidence="4" id="KW-0677">Repeat</keyword>
<reference evidence="13" key="1">
    <citation type="journal article" date="2020" name="BMC Genomics">
        <title>Correction to: Identification and distribution of gene clusters required for synthesis of sphingolipid metabolism inhibitors in diverse species of the filamentous fungus Fusarium.</title>
        <authorList>
            <person name="Kim H.S."/>
            <person name="Lohmar J.M."/>
            <person name="Busman M."/>
            <person name="Brown D.W."/>
            <person name="Naumann T.A."/>
            <person name="Divon H.H."/>
            <person name="Lysoe E."/>
            <person name="Uhlig S."/>
            <person name="Proctor R.H."/>
        </authorList>
    </citation>
    <scope>NUCLEOTIDE SEQUENCE</scope>
    <source>
        <strain evidence="13">NRRL 20472</strain>
    </source>
</reference>
<evidence type="ECO:0000256" key="7">
    <source>
        <dbReference type="ARBA" id="ARBA00022989"/>
    </source>
</evidence>
<dbReference type="SUPFAM" id="SSF52540">
    <property type="entry name" value="P-loop containing nucleoside triphosphate hydrolases"/>
    <property type="match status" value="2"/>
</dbReference>
<evidence type="ECO:0000259" key="12">
    <source>
        <dbReference type="PROSITE" id="PS50929"/>
    </source>
</evidence>
<evidence type="ECO:0000259" key="11">
    <source>
        <dbReference type="PROSITE" id="PS50893"/>
    </source>
</evidence>
<dbReference type="OrthoDB" id="6500128at2759"/>
<dbReference type="GO" id="GO:0005737">
    <property type="term" value="C:cytoplasm"/>
    <property type="evidence" value="ECO:0007669"/>
    <property type="project" value="UniProtKB-ARBA"/>
</dbReference>
<dbReference type="InterPro" id="IPR011527">
    <property type="entry name" value="ABC1_TM_dom"/>
</dbReference>
<dbReference type="PANTHER" id="PTHR24223:SF415">
    <property type="entry name" value="FI20190P1"/>
    <property type="match status" value="1"/>
</dbReference>
<dbReference type="PROSITE" id="PS50929">
    <property type="entry name" value="ABC_TM1F"/>
    <property type="match status" value="2"/>
</dbReference>
<feature type="transmembrane region" description="Helical" evidence="10">
    <location>
        <begin position="39"/>
        <end position="58"/>
    </location>
</feature>
<dbReference type="PROSITE" id="PS00211">
    <property type="entry name" value="ABC_TRANSPORTER_1"/>
    <property type="match status" value="2"/>
</dbReference>
<feature type="domain" description="ABC transmembrane type-1" evidence="12">
    <location>
        <begin position="429"/>
        <end position="581"/>
    </location>
</feature>
<evidence type="ECO:0000313" key="14">
    <source>
        <dbReference type="Proteomes" id="UP000622797"/>
    </source>
</evidence>
<evidence type="ECO:0000256" key="10">
    <source>
        <dbReference type="SAM" id="Phobius"/>
    </source>
</evidence>
<feature type="transmembrane region" description="Helical" evidence="10">
    <location>
        <begin position="469"/>
        <end position="490"/>
    </location>
</feature>
<evidence type="ECO:0000256" key="3">
    <source>
        <dbReference type="ARBA" id="ARBA00022692"/>
    </source>
</evidence>
<feature type="compositionally biased region" description="Basic and acidic residues" evidence="9">
    <location>
        <begin position="871"/>
        <end position="890"/>
    </location>
</feature>
<keyword evidence="7 10" id="KW-1133">Transmembrane helix</keyword>
<organism evidence="13 14">
    <name type="scientific">Fusarium sarcochroum</name>
    <dbReference type="NCBI Taxonomy" id="1208366"/>
    <lineage>
        <taxon>Eukaryota</taxon>
        <taxon>Fungi</taxon>
        <taxon>Dikarya</taxon>
        <taxon>Ascomycota</taxon>
        <taxon>Pezizomycotina</taxon>
        <taxon>Sordariomycetes</taxon>
        <taxon>Hypocreomycetidae</taxon>
        <taxon>Hypocreales</taxon>
        <taxon>Nectriaceae</taxon>
        <taxon>Fusarium</taxon>
        <taxon>Fusarium lateritium species complex</taxon>
    </lineage>
</organism>
<accession>A0A8H4XAY1</accession>
<keyword evidence="5" id="KW-0547">Nucleotide-binding</keyword>
<dbReference type="InterPro" id="IPR017871">
    <property type="entry name" value="ABC_transporter-like_CS"/>
</dbReference>
<feature type="region of interest" description="Disordered" evidence="9">
    <location>
        <begin position="856"/>
        <end position="890"/>
    </location>
</feature>
<keyword evidence="3 10" id="KW-0812">Transmembrane</keyword>
<dbReference type="CDD" id="cd18604">
    <property type="entry name" value="ABC_6TM_VMR1_D2_like"/>
    <property type="match status" value="1"/>
</dbReference>
<evidence type="ECO:0000313" key="13">
    <source>
        <dbReference type="EMBL" id="KAF4968372.1"/>
    </source>
</evidence>
<dbReference type="FunFam" id="1.20.1560.10:FF:000013">
    <property type="entry name" value="ABC transporter C family member 2"/>
    <property type="match status" value="1"/>
</dbReference>
<evidence type="ECO:0008006" key="15">
    <source>
        <dbReference type="Google" id="ProtNLM"/>
    </source>
</evidence>
<feature type="transmembrane region" description="Helical" evidence="10">
    <location>
        <begin position="1067"/>
        <end position="1087"/>
    </location>
</feature>
<dbReference type="Pfam" id="PF00005">
    <property type="entry name" value="ABC_tran"/>
    <property type="match status" value="2"/>
</dbReference>
<dbReference type="GO" id="GO:0005524">
    <property type="term" value="F:ATP binding"/>
    <property type="evidence" value="ECO:0007669"/>
    <property type="project" value="UniProtKB-KW"/>
</dbReference>
<dbReference type="GO" id="GO:0140359">
    <property type="term" value="F:ABC-type transporter activity"/>
    <property type="evidence" value="ECO:0007669"/>
    <property type="project" value="InterPro"/>
</dbReference>
<keyword evidence="8 10" id="KW-0472">Membrane</keyword>
<evidence type="ECO:0000256" key="1">
    <source>
        <dbReference type="ARBA" id="ARBA00004141"/>
    </source>
</evidence>
<dbReference type="InterPro" id="IPR036640">
    <property type="entry name" value="ABC1_TM_sf"/>
</dbReference>
<feature type="transmembrane region" description="Helical" evidence="10">
    <location>
        <begin position="546"/>
        <end position="569"/>
    </location>
</feature>
<feature type="transmembrane region" description="Helical" evidence="10">
    <location>
        <begin position="969"/>
        <end position="994"/>
    </location>
</feature>
<reference evidence="13" key="2">
    <citation type="submission" date="2020-05" db="EMBL/GenBank/DDBJ databases">
        <authorList>
            <person name="Kim H.-S."/>
            <person name="Proctor R.H."/>
            <person name="Brown D.W."/>
        </authorList>
    </citation>
    <scope>NUCLEOTIDE SEQUENCE</scope>
    <source>
        <strain evidence="13">NRRL 20472</strain>
    </source>
</reference>
<dbReference type="PROSITE" id="PS50893">
    <property type="entry name" value="ABC_TRANSPORTER_2"/>
    <property type="match status" value="2"/>
</dbReference>
<proteinExistence type="predicted"/>
<feature type="transmembrane region" description="Helical" evidence="10">
    <location>
        <begin position="170"/>
        <end position="189"/>
    </location>
</feature>
<keyword evidence="6" id="KW-0067">ATP-binding</keyword>
<feature type="domain" description="ABC transmembrane type-1" evidence="12">
    <location>
        <begin position="969"/>
        <end position="1208"/>
    </location>
</feature>
<gene>
    <name evidence="13" type="ORF">FSARC_4169</name>
</gene>
<keyword evidence="14" id="KW-1185">Reference proteome</keyword>
<feature type="transmembrane region" description="Helical" evidence="10">
    <location>
        <begin position="143"/>
        <end position="164"/>
    </location>
</feature>
<keyword evidence="2" id="KW-0813">Transport</keyword>
<dbReference type="Pfam" id="PF00664">
    <property type="entry name" value="ABC_membrane"/>
    <property type="match status" value="2"/>
</dbReference>
<dbReference type="Gene3D" id="1.20.1560.10">
    <property type="entry name" value="ABC transporter type 1, transmembrane domain"/>
    <property type="match status" value="2"/>
</dbReference>
<dbReference type="FunFam" id="3.40.50.300:FF:001577">
    <property type="entry name" value="ABC bile acid transporter"/>
    <property type="match status" value="1"/>
</dbReference>
<name>A0A8H4XAY1_9HYPO</name>
<dbReference type="InterPro" id="IPR050173">
    <property type="entry name" value="ABC_transporter_C-like"/>
</dbReference>
<dbReference type="SUPFAM" id="SSF90123">
    <property type="entry name" value="ABC transporter transmembrane region"/>
    <property type="match status" value="2"/>
</dbReference>
<feature type="transmembrane region" description="Helical" evidence="10">
    <location>
        <begin position="89"/>
        <end position="111"/>
    </location>
</feature>
<evidence type="ECO:0000256" key="8">
    <source>
        <dbReference type="ARBA" id="ARBA00023136"/>
    </source>
</evidence>
<dbReference type="GO" id="GO:0016887">
    <property type="term" value="F:ATP hydrolysis activity"/>
    <property type="evidence" value="ECO:0007669"/>
    <property type="project" value="InterPro"/>
</dbReference>
<comment type="subcellular location">
    <subcellularLocation>
        <location evidence="1">Membrane</location>
        <topology evidence="1">Multi-pass membrane protein</topology>
    </subcellularLocation>
</comment>
<evidence type="ECO:0000256" key="4">
    <source>
        <dbReference type="ARBA" id="ARBA00022737"/>
    </source>
</evidence>
<evidence type="ECO:0000256" key="6">
    <source>
        <dbReference type="ARBA" id="ARBA00022840"/>
    </source>
</evidence>